<evidence type="ECO:0000313" key="2">
    <source>
        <dbReference type="Proteomes" id="UP000053989"/>
    </source>
</evidence>
<dbReference type="OrthoDB" id="276546at2759"/>
<dbReference type="InParanoid" id="A0A0C3A213"/>
<reference evidence="1 2" key="1">
    <citation type="submission" date="2014-04" db="EMBL/GenBank/DDBJ databases">
        <authorList>
            <consortium name="DOE Joint Genome Institute"/>
            <person name="Kuo A."/>
            <person name="Kohler A."/>
            <person name="Nagy L.G."/>
            <person name="Floudas D."/>
            <person name="Copeland A."/>
            <person name="Barry K.W."/>
            <person name="Cichocki N."/>
            <person name="Veneault-Fourrey C."/>
            <person name="LaButti K."/>
            <person name="Lindquist E.A."/>
            <person name="Lipzen A."/>
            <person name="Lundell T."/>
            <person name="Morin E."/>
            <person name="Murat C."/>
            <person name="Sun H."/>
            <person name="Tunlid A."/>
            <person name="Henrissat B."/>
            <person name="Grigoriev I.V."/>
            <person name="Hibbett D.S."/>
            <person name="Martin F."/>
            <person name="Nordberg H.P."/>
            <person name="Cantor M.N."/>
            <person name="Hua S.X."/>
        </authorList>
    </citation>
    <scope>NUCLEOTIDE SEQUENCE [LARGE SCALE GENOMIC DNA]</scope>
    <source>
        <strain evidence="1 2">Foug A</strain>
    </source>
</reference>
<dbReference type="EMBL" id="KN822011">
    <property type="protein sequence ID" value="KIM67693.1"/>
    <property type="molecule type" value="Genomic_DNA"/>
</dbReference>
<gene>
    <name evidence="1" type="ORF">SCLCIDRAFT_20733</name>
</gene>
<proteinExistence type="predicted"/>
<dbReference type="Proteomes" id="UP000053989">
    <property type="component" value="Unassembled WGS sequence"/>
</dbReference>
<accession>A0A0C3A213</accession>
<evidence type="ECO:0000313" key="1">
    <source>
        <dbReference type="EMBL" id="KIM67693.1"/>
    </source>
</evidence>
<dbReference type="AlphaFoldDB" id="A0A0C3A213"/>
<sequence length="56" mass="6433">MPLEETLRHRYFIKAAGDLHPGYVTLLRYEPHFDPVVDGEQTALQSTASWNPMAYV</sequence>
<keyword evidence="2" id="KW-1185">Reference proteome</keyword>
<dbReference type="HOGENOM" id="CLU_3015551_0_0_1"/>
<protein>
    <submittedName>
        <fullName evidence="1">Uncharacterized protein</fullName>
    </submittedName>
</protein>
<organism evidence="1 2">
    <name type="scientific">Scleroderma citrinum Foug A</name>
    <dbReference type="NCBI Taxonomy" id="1036808"/>
    <lineage>
        <taxon>Eukaryota</taxon>
        <taxon>Fungi</taxon>
        <taxon>Dikarya</taxon>
        <taxon>Basidiomycota</taxon>
        <taxon>Agaricomycotina</taxon>
        <taxon>Agaricomycetes</taxon>
        <taxon>Agaricomycetidae</taxon>
        <taxon>Boletales</taxon>
        <taxon>Sclerodermatineae</taxon>
        <taxon>Sclerodermataceae</taxon>
        <taxon>Scleroderma</taxon>
    </lineage>
</organism>
<name>A0A0C3A213_9AGAM</name>
<reference evidence="2" key="2">
    <citation type="submission" date="2015-01" db="EMBL/GenBank/DDBJ databases">
        <title>Evolutionary Origins and Diversification of the Mycorrhizal Mutualists.</title>
        <authorList>
            <consortium name="DOE Joint Genome Institute"/>
            <consortium name="Mycorrhizal Genomics Consortium"/>
            <person name="Kohler A."/>
            <person name="Kuo A."/>
            <person name="Nagy L.G."/>
            <person name="Floudas D."/>
            <person name="Copeland A."/>
            <person name="Barry K.W."/>
            <person name="Cichocki N."/>
            <person name="Veneault-Fourrey C."/>
            <person name="LaButti K."/>
            <person name="Lindquist E.A."/>
            <person name="Lipzen A."/>
            <person name="Lundell T."/>
            <person name="Morin E."/>
            <person name="Murat C."/>
            <person name="Riley R."/>
            <person name="Ohm R."/>
            <person name="Sun H."/>
            <person name="Tunlid A."/>
            <person name="Henrissat B."/>
            <person name="Grigoriev I.V."/>
            <person name="Hibbett D.S."/>
            <person name="Martin F."/>
        </authorList>
    </citation>
    <scope>NUCLEOTIDE SEQUENCE [LARGE SCALE GENOMIC DNA]</scope>
    <source>
        <strain evidence="2">Foug A</strain>
    </source>
</reference>